<dbReference type="RefSeq" id="WP_164853125.1">
    <property type="nucleotide sequence ID" value="NZ_CP026095.1"/>
</dbReference>
<dbReference type="EMBL" id="CP026095">
    <property type="protein sequence ID" value="AZV41535.1"/>
    <property type="molecule type" value="Genomic_DNA"/>
</dbReference>
<evidence type="ECO:0000313" key="2">
    <source>
        <dbReference type="Proteomes" id="UP000283095"/>
    </source>
</evidence>
<accession>A0A3Q9RKA7</accession>
<reference evidence="1 2" key="1">
    <citation type="submission" date="2018-01" db="EMBL/GenBank/DDBJ databases">
        <title>Bacillus asahii Genome sequencing and assembly.</title>
        <authorList>
            <person name="Jiang H."/>
            <person name="Feng Y."/>
            <person name="Zhao F."/>
            <person name="Lin X."/>
        </authorList>
    </citation>
    <scope>NUCLEOTIDE SEQUENCE [LARGE SCALE GENOMIC DNA]</scope>
    <source>
        <strain evidence="1 2">OM18</strain>
    </source>
</reference>
<gene>
    <name evidence="1" type="ORF">BAOM_0924</name>
</gene>
<organism evidence="1 2">
    <name type="scientific">Peribacillus asahii</name>
    <dbReference type="NCBI Taxonomy" id="228899"/>
    <lineage>
        <taxon>Bacteria</taxon>
        <taxon>Bacillati</taxon>
        <taxon>Bacillota</taxon>
        <taxon>Bacilli</taxon>
        <taxon>Bacillales</taxon>
        <taxon>Bacillaceae</taxon>
        <taxon>Peribacillus</taxon>
    </lineage>
</organism>
<proteinExistence type="predicted"/>
<dbReference type="AlphaFoldDB" id="A0A3Q9RKA7"/>
<dbReference type="KEGG" id="pasa:BAOM_0924"/>
<name>A0A3Q9RKA7_9BACI</name>
<dbReference type="Proteomes" id="UP000283095">
    <property type="component" value="Chromosome"/>
</dbReference>
<evidence type="ECO:0000313" key="1">
    <source>
        <dbReference type="EMBL" id="AZV41535.1"/>
    </source>
</evidence>
<sequence length="48" mass="6013">MFGFRRKLTEKEEKERKKKILRKMLKHSQKFGPIKKIRIHYNKPDENE</sequence>
<protein>
    <submittedName>
        <fullName evidence="1">Uncharacterized protein</fullName>
    </submittedName>
</protein>